<evidence type="ECO:0000313" key="2">
    <source>
        <dbReference type="Proteomes" id="UP000216605"/>
    </source>
</evidence>
<dbReference type="EMBL" id="NOXV01000297">
    <property type="protein sequence ID" value="OYQ33964.1"/>
    <property type="molecule type" value="Genomic_DNA"/>
</dbReference>
<name>A0A255YZ66_9FLAO</name>
<evidence type="ECO:0000313" key="1">
    <source>
        <dbReference type="EMBL" id="OYQ33964.1"/>
    </source>
</evidence>
<dbReference type="Proteomes" id="UP000216605">
    <property type="component" value="Unassembled WGS sequence"/>
</dbReference>
<protein>
    <submittedName>
        <fullName evidence="1">Uncharacterized protein</fullName>
    </submittedName>
</protein>
<keyword evidence="2" id="KW-1185">Reference proteome</keyword>
<accession>A0A255YZ66</accession>
<organism evidence="1 2">
    <name type="scientific">Flavobacterium cyanobacteriorum</name>
    <dbReference type="NCBI Taxonomy" id="2022802"/>
    <lineage>
        <taxon>Bacteria</taxon>
        <taxon>Pseudomonadati</taxon>
        <taxon>Bacteroidota</taxon>
        <taxon>Flavobacteriia</taxon>
        <taxon>Flavobacteriales</taxon>
        <taxon>Flavobacteriaceae</taxon>
        <taxon>Flavobacterium</taxon>
    </lineage>
</organism>
<dbReference type="AlphaFoldDB" id="A0A255YZ66"/>
<proteinExistence type="predicted"/>
<sequence>MNSSCSFKDIYYISPTIILISTYDMTAVVGILNKQAIALAADSAVTIGAANGNKIFNRANKLFTLSKHHPIGIMVYNSATFITTPWEIIIKMYRKQLSTTSFPKVEDYKDDFLRYLQSKDYFADEETQKLFLSWYFKNTIDKLINEVLVGQNHLIQNPTEENRQTLIELIDQKTTEFIPILESGEICPNYLTLTYPDYLIYANPIIDPLIQSSFTDNMLVLSADLINKIKLLLYHALRLKETATNYTGLIFVGYGEEEIYPKLLPINIFFVNPVLNKI</sequence>
<reference evidence="1 2" key="1">
    <citation type="submission" date="2017-07" db="EMBL/GenBank/DDBJ databases">
        <title>Flavobacterium cyanobacteriorum sp. nov., isolated from cyanobacterial aggregates in a eutrophic lake.</title>
        <authorList>
            <person name="Cai H."/>
        </authorList>
    </citation>
    <scope>NUCLEOTIDE SEQUENCE [LARGE SCALE GENOMIC DNA]</scope>
    <source>
        <strain evidence="1 2">TH021</strain>
    </source>
</reference>
<comment type="caution">
    <text evidence="1">The sequence shown here is derived from an EMBL/GenBank/DDBJ whole genome shotgun (WGS) entry which is preliminary data.</text>
</comment>
<gene>
    <name evidence="1" type="ORF">CHU92_12445</name>
</gene>